<proteinExistence type="predicted"/>
<dbReference type="Proteomes" id="UP001305414">
    <property type="component" value="Unassembled WGS sequence"/>
</dbReference>
<protein>
    <submittedName>
        <fullName evidence="1">Uncharacterized protein</fullName>
    </submittedName>
</protein>
<accession>A0AAN7Z6J1</accession>
<gene>
    <name evidence="1" type="ORF">RRF57_004538</name>
</gene>
<name>A0AAN7Z6J1_9PEZI</name>
<evidence type="ECO:0000313" key="2">
    <source>
        <dbReference type="Proteomes" id="UP001305414"/>
    </source>
</evidence>
<organism evidence="1 2">
    <name type="scientific">Xylaria bambusicola</name>
    <dbReference type="NCBI Taxonomy" id="326684"/>
    <lineage>
        <taxon>Eukaryota</taxon>
        <taxon>Fungi</taxon>
        <taxon>Dikarya</taxon>
        <taxon>Ascomycota</taxon>
        <taxon>Pezizomycotina</taxon>
        <taxon>Sordariomycetes</taxon>
        <taxon>Xylariomycetidae</taxon>
        <taxon>Xylariales</taxon>
        <taxon>Xylariaceae</taxon>
        <taxon>Xylaria</taxon>
    </lineage>
</organism>
<dbReference type="AlphaFoldDB" id="A0AAN7Z6J1"/>
<keyword evidence="2" id="KW-1185">Reference proteome</keyword>
<reference evidence="1 2" key="1">
    <citation type="submission" date="2023-10" db="EMBL/GenBank/DDBJ databases">
        <title>Draft genome sequence of Xylaria bambusicola isolate GMP-LS, the root and basal stem rot pathogen of sugarcane in Indonesia.</title>
        <authorList>
            <person name="Selvaraj P."/>
            <person name="Muralishankar V."/>
            <person name="Muruganantham S."/>
            <person name="Sp S."/>
            <person name="Haryani S."/>
            <person name="Lau K.J.X."/>
            <person name="Naqvi N.I."/>
        </authorList>
    </citation>
    <scope>NUCLEOTIDE SEQUENCE [LARGE SCALE GENOMIC DNA]</scope>
    <source>
        <strain evidence="1">GMP-LS</strain>
    </source>
</reference>
<evidence type="ECO:0000313" key="1">
    <source>
        <dbReference type="EMBL" id="KAK5628823.1"/>
    </source>
</evidence>
<comment type="caution">
    <text evidence="1">The sequence shown here is derived from an EMBL/GenBank/DDBJ whole genome shotgun (WGS) entry which is preliminary data.</text>
</comment>
<dbReference type="EMBL" id="JAWHQM010000009">
    <property type="protein sequence ID" value="KAK5628823.1"/>
    <property type="molecule type" value="Genomic_DNA"/>
</dbReference>
<sequence length="81" mass="8412">MPCDVPAIAVEVGRLGEGVFGPLDDTEVKEDCESPFELADEAMELTRGDDALGEYAAVSCGKGSDGSFSVTYGGRPVTRAP</sequence>